<protein>
    <submittedName>
        <fullName evidence="1">Uncharacterized protein</fullName>
    </submittedName>
</protein>
<dbReference type="AlphaFoldDB" id="A0AAD7BAC7"/>
<evidence type="ECO:0000313" key="1">
    <source>
        <dbReference type="EMBL" id="KAJ7615341.1"/>
    </source>
</evidence>
<keyword evidence="2" id="KW-1185">Reference proteome</keyword>
<gene>
    <name evidence="1" type="ORF">FB45DRAFT_242787</name>
</gene>
<dbReference type="EMBL" id="JARKIF010000024">
    <property type="protein sequence ID" value="KAJ7615341.1"/>
    <property type="molecule type" value="Genomic_DNA"/>
</dbReference>
<comment type="caution">
    <text evidence="1">The sequence shown here is derived from an EMBL/GenBank/DDBJ whole genome shotgun (WGS) entry which is preliminary data.</text>
</comment>
<reference evidence="1" key="1">
    <citation type="submission" date="2023-03" db="EMBL/GenBank/DDBJ databases">
        <title>Massive genome expansion in bonnet fungi (Mycena s.s.) driven by repeated elements and novel gene families across ecological guilds.</title>
        <authorList>
            <consortium name="Lawrence Berkeley National Laboratory"/>
            <person name="Harder C.B."/>
            <person name="Miyauchi S."/>
            <person name="Viragh M."/>
            <person name="Kuo A."/>
            <person name="Thoen E."/>
            <person name="Andreopoulos B."/>
            <person name="Lu D."/>
            <person name="Skrede I."/>
            <person name="Drula E."/>
            <person name="Henrissat B."/>
            <person name="Morin E."/>
            <person name="Kohler A."/>
            <person name="Barry K."/>
            <person name="LaButti K."/>
            <person name="Morin E."/>
            <person name="Salamov A."/>
            <person name="Lipzen A."/>
            <person name="Mereny Z."/>
            <person name="Hegedus B."/>
            <person name="Baldrian P."/>
            <person name="Stursova M."/>
            <person name="Weitz H."/>
            <person name="Taylor A."/>
            <person name="Grigoriev I.V."/>
            <person name="Nagy L.G."/>
            <person name="Martin F."/>
            <person name="Kauserud H."/>
        </authorList>
    </citation>
    <scope>NUCLEOTIDE SEQUENCE</scope>
    <source>
        <strain evidence="1">9284</strain>
    </source>
</reference>
<dbReference type="Proteomes" id="UP001221142">
    <property type="component" value="Unassembled WGS sequence"/>
</dbReference>
<sequence length="293" mass="33442">MGRLEIVTLSTTSFSGPQWSSITASLVEAFEASLARSGTRDLHIKNVNDLPIHMLPRLSATCQRFRLYGTTIRSHTLQSFQGPPLGPSHALLFLDWQLDSYSVKPWPQLLDPKLRDFFAGRVRALRWKYHPENDIILSSLGSVLVKLHYDLKPGHGCPQLPVLPQLTTLIVTFFRWPERQWSACPIELRNLMEQICSPGRLPRFEWVCVETHIPKEWKEGRKEDYTARSHLGTPGPGKYLSVRAHIVHYGSRTPPKIARSPSSRHSMPWETEMLFAASTIFSRLLPCLRNRSA</sequence>
<evidence type="ECO:0000313" key="2">
    <source>
        <dbReference type="Proteomes" id="UP001221142"/>
    </source>
</evidence>
<proteinExistence type="predicted"/>
<accession>A0AAD7BAC7</accession>
<name>A0AAD7BAC7_9AGAR</name>
<organism evidence="1 2">
    <name type="scientific">Roridomyces roridus</name>
    <dbReference type="NCBI Taxonomy" id="1738132"/>
    <lineage>
        <taxon>Eukaryota</taxon>
        <taxon>Fungi</taxon>
        <taxon>Dikarya</taxon>
        <taxon>Basidiomycota</taxon>
        <taxon>Agaricomycotina</taxon>
        <taxon>Agaricomycetes</taxon>
        <taxon>Agaricomycetidae</taxon>
        <taxon>Agaricales</taxon>
        <taxon>Marasmiineae</taxon>
        <taxon>Mycenaceae</taxon>
        <taxon>Roridomyces</taxon>
    </lineage>
</organism>